<name>A0ABS4E703_9FIRM</name>
<keyword evidence="1" id="KW-0472">Membrane</keyword>
<evidence type="ECO:0000313" key="2">
    <source>
        <dbReference type="EMBL" id="MBP1853703.1"/>
    </source>
</evidence>
<accession>A0ABS4E703</accession>
<comment type="caution">
    <text evidence="2">The sequence shown here is derived from an EMBL/GenBank/DDBJ whole genome shotgun (WGS) entry which is preliminary data.</text>
</comment>
<gene>
    <name evidence="2" type="ORF">J2Z43_000093</name>
</gene>
<protein>
    <submittedName>
        <fullName evidence="2">Uncharacterized protein</fullName>
    </submittedName>
</protein>
<keyword evidence="3" id="KW-1185">Reference proteome</keyword>
<dbReference type="EMBL" id="JAGGJX010000001">
    <property type="protein sequence ID" value="MBP1853703.1"/>
    <property type="molecule type" value="Genomic_DNA"/>
</dbReference>
<reference evidence="2 3" key="1">
    <citation type="submission" date="2021-03" db="EMBL/GenBank/DDBJ databases">
        <title>Genomic Encyclopedia of Type Strains, Phase IV (KMG-IV): sequencing the most valuable type-strain genomes for metagenomic binning, comparative biology and taxonomic classification.</title>
        <authorList>
            <person name="Goeker M."/>
        </authorList>
    </citation>
    <scope>NUCLEOTIDE SEQUENCE [LARGE SCALE GENOMIC DNA]</scope>
    <source>
        <strain evidence="2 3">DSM 1289</strain>
    </source>
</reference>
<keyword evidence="1" id="KW-1133">Transmembrane helix</keyword>
<sequence>MNKLNIKKSSVIIVWLNISFIIIGIYFIIKSSEWGLYFLNLYSEHIGLDPKESLEILRGNINMYLSIGSIFLSIGLYQFSKVCIDIINNYVSDK</sequence>
<feature type="transmembrane region" description="Helical" evidence="1">
    <location>
        <begin position="61"/>
        <end position="79"/>
    </location>
</feature>
<evidence type="ECO:0000313" key="3">
    <source>
        <dbReference type="Proteomes" id="UP000767291"/>
    </source>
</evidence>
<proteinExistence type="predicted"/>
<organism evidence="2 3">
    <name type="scientific">Metaclostridioides mangenotii</name>
    <dbReference type="NCBI Taxonomy" id="1540"/>
    <lineage>
        <taxon>Bacteria</taxon>
        <taxon>Bacillati</taxon>
        <taxon>Bacillota</taxon>
        <taxon>Clostridia</taxon>
        <taxon>Peptostreptococcales</taxon>
        <taxon>Peptostreptococcaceae</taxon>
        <taxon>Metaclostridioides</taxon>
    </lineage>
</organism>
<evidence type="ECO:0000256" key="1">
    <source>
        <dbReference type="SAM" id="Phobius"/>
    </source>
</evidence>
<keyword evidence="1" id="KW-0812">Transmembrane</keyword>
<feature type="transmembrane region" description="Helical" evidence="1">
    <location>
        <begin position="12"/>
        <end position="29"/>
    </location>
</feature>
<dbReference type="Proteomes" id="UP000767291">
    <property type="component" value="Unassembled WGS sequence"/>
</dbReference>